<evidence type="ECO:0000256" key="6">
    <source>
        <dbReference type="ARBA" id="ARBA00023157"/>
    </source>
</evidence>
<dbReference type="PROSITE" id="PS50278">
    <property type="entry name" value="PDGF_2"/>
    <property type="match status" value="1"/>
</dbReference>
<comment type="similarity">
    <text evidence="7">Belongs to the PDGF/VEGF growth factor family.</text>
</comment>
<dbReference type="AlphaFoldDB" id="A0AAV7PS14"/>
<dbReference type="GO" id="GO:0002040">
    <property type="term" value="P:sprouting angiogenesis"/>
    <property type="evidence" value="ECO:0007669"/>
    <property type="project" value="TreeGrafter"/>
</dbReference>
<keyword evidence="2" id="KW-0964">Secreted</keyword>
<dbReference type="EMBL" id="JANPWB010000011">
    <property type="protein sequence ID" value="KAJ1128315.1"/>
    <property type="molecule type" value="Genomic_DNA"/>
</dbReference>
<evidence type="ECO:0000259" key="8">
    <source>
        <dbReference type="PROSITE" id="PS50278"/>
    </source>
</evidence>
<comment type="caution">
    <text evidence="9">The sequence shown here is derived from an EMBL/GenBank/DDBJ whole genome shotgun (WGS) entry which is preliminary data.</text>
</comment>
<accession>A0AAV7PS14</accession>
<comment type="subcellular location">
    <subcellularLocation>
        <location evidence="1">Secreted</location>
    </subcellularLocation>
</comment>
<dbReference type="PANTHER" id="PTHR12025">
    <property type="entry name" value="VASCULAR ENDOTHELIAL GROWTH FACTOR"/>
    <property type="match status" value="1"/>
</dbReference>
<dbReference type="Gene3D" id="2.10.90.10">
    <property type="entry name" value="Cystine-knot cytokines"/>
    <property type="match status" value="1"/>
</dbReference>
<reference evidence="9" key="1">
    <citation type="journal article" date="2022" name="bioRxiv">
        <title>Sequencing and chromosome-scale assembly of the giantPleurodeles waltlgenome.</title>
        <authorList>
            <person name="Brown T."/>
            <person name="Elewa A."/>
            <person name="Iarovenko S."/>
            <person name="Subramanian E."/>
            <person name="Araus A.J."/>
            <person name="Petzold A."/>
            <person name="Susuki M."/>
            <person name="Suzuki K.-i.T."/>
            <person name="Hayashi T."/>
            <person name="Toyoda A."/>
            <person name="Oliveira C."/>
            <person name="Osipova E."/>
            <person name="Leigh N.D."/>
            <person name="Simon A."/>
            <person name="Yun M.H."/>
        </authorList>
    </citation>
    <scope>NUCLEOTIDE SEQUENCE</scope>
    <source>
        <strain evidence="9">20211129_DDA</strain>
        <tissue evidence="9">Liver</tissue>
    </source>
</reference>
<organism evidence="9 10">
    <name type="scientific">Pleurodeles waltl</name>
    <name type="common">Iberian ribbed newt</name>
    <dbReference type="NCBI Taxonomy" id="8319"/>
    <lineage>
        <taxon>Eukaryota</taxon>
        <taxon>Metazoa</taxon>
        <taxon>Chordata</taxon>
        <taxon>Craniata</taxon>
        <taxon>Vertebrata</taxon>
        <taxon>Euteleostomi</taxon>
        <taxon>Amphibia</taxon>
        <taxon>Batrachia</taxon>
        <taxon>Caudata</taxon>
        <taxon>Salamandroidea</taxon>
        <taxon>Salamandridae</taxon>
        <taxon>Pleurodelinae</taxon>
        <taxon>Pleurodeles</taxon>
    </lineage>
</organism>
<dbReference type="GO" id="GO:0042056">
    <property type="term" value="F:chemoattractant activity"/>
    <property type="evidence" value="ECO:0007669"/>
    <property type="project" value="TreeGrafter"/>
</dbReference>
<dbReference type="Pfam" id="PF03128">
    <property type="entry name" value="CXCXC"/>
    <property type="match status" value="3"/>
</dbReference>
<dbReference type="GO" id="GO:0005172">
    <property type="term" value="F:vascular endothelial growth factor receptor binding"/>
    <property type="evidence" value="ECO:0007669"/>
    <property type="project" value="TreeGrafter"/>
</dbReference>
<dbReference type="GO" id="GO:0045766">
    <property type="term" value="P:positive regulation of angiogenesis"/>
    <property type="evidence" value="ECO:0007669"/>
    <property type="project" value="TreeGrafter"/>
</dbReference>
<evidence type="ECO:0000256" key="7">
    <source>
        <dbReference type="RuleBase" id="RU003818"/>
    </source>
</evidence>
<proteinExistence type="inferred from homology"/>
<dbReference type="InterPro" id="IPR004153">
    <property type="entry name" value="CXCXC_repeat"/>
</dbReference>
<evidence type="ECO:0000256" key="4">
    <source>
        <dbReference type="ARBA" id="ARBA00022729"/>
    </source>
</evidence>
<dbReference type="InterPro" id="IPR050507">
    <property type="entry name" value="PDGF/VEGF_growth_factor"/>
</dbReference>
<evidence type="ECO:0000256" key="5">
    <source>
        <dbReference type="ARBA" id="ARBA00023030"/>
    </source>
</evidence>
<dbReference type="GO" id="GO:0038084">
    <property type="term" value="P:vascular endothelial growth factor signaling pathway"/>
    <property type="evidence" value="ECO:0007669"/>
    <property type="project" value="TreeGrafter"/>
</dbReference>
<evidence type="ECO:0000313" key="10">
    <source>
        <dbReference type="Proteomes" id="UP001066276"/>
    </source>
</evidence>
<dbReference type="GO" id="GO:0060754">
    <property type="term" value="P:positive regulation of mast cell chemotaxis"/>
    <property type="evidence" value="ECO:0007669"/>
    <property type="project" value="TreeGrafter"/>
</dbReference>
<keyword evidence="6" id="KW-1015">Disulfide bond</keyword>
<sequence>MLPMTIALLKILPKAYADKGLPYELDAEMDPRLEEDSAQDPGEPQQLAVTDFQPDTNEGLKGYAPFLLCLQRKKTHQKETPRTGTPYHRPGFKTQMNSWIQDMKSVEAELVKTRCQPREVCIQVSVEHPPSPSTFYVPKCVSVHRCGGCCHGEGNNCVNTSQTFIRKTLIEITIPPIREPRTVSMLFHNHTNCGCTSQLAQPRSIMKRASVDSHLAYSGSFTSQNGARAYRRGTGSARCNKLHGSCSSGLSWDPLLCLCVKDQKLQDFGGTAEGSSVCGAHRVFSEDSCSCVCKNSMGSSNCGPHKVFNNESCSCVCKNSLDKFSCKPPKVFSEKSCTCACEDSFDSPSCGPYRTFSEESCSCVCKNALDGSKCGAHKVFSEETCSCVCKNGLDKSSCEPHKVFHEDSCSCGCNGLARASCEPPKLLQDNTCACVCPGHAQKDSCKPDWGWDKEKCSCVCQKSCPKNKPLNMSTCQCECQEKSPGCTRRGSKFDPHSCSCYRSPCPRRRSRCPDNYYYSDSLCYCLPKHLRAYEHL</sequence>
<dbReference type="SUPFAM" id="SSF57501">
    <property type="entry name" value="Cystine-knot cytokines"/>
    <property type="match status" value="1"/>
</dbReference>
<evidence type="ECO:0000256" key="2">
    <source>
        <dbReference type="ARBA" id="ARBA00022525"/>
    </source>
</evidence>
<evidence type="ECO:0000256" key="1">
    <source>
        <dbReference type="ARBA" id="ARBA00004613"/>
    </source>
</evidence>
<keyword evidence="5 7" id="KW-0339">Growth factor</keyword>
<feature type="domain" description="Platelet-derived growth factor (PDGF) family profile" evidence="8">
    <location>
        <begin position="101"/>
        <end position="200"/>
    </location>
</feature>
<protein>
    <recommendedName>
        <fullName evidence="8">Platelet-derived growth factor (PDGF) family profile domain-containing protein</fullName>
    </recommendedName>
</protein>
<keyword evidence="4" id="KW-0732">Signal</keyword>
<dbReference type="GO" id="GO:0008083">
    <property type="term" value="F:growth factor activity"/>
    <property type="evidence" value="ECO:0007669"/>
    <property type="project" value="UniProtKB-KW"/>
</dbReference>
<keyword evidence="10" id="KW-1185">Reference proteome</keyword>
<dbReference type="GO" id="GO:0001666">
    <property type="term" value="P:response to hypoxia"/>
    <property type="evidence" value="ECO:0007669"/>
    <property type="project" value="TreeGrafter"/>
</dbReference>
<dbReference type="Pfam" id="PF00341">
    <property type="entry name" value="PDGF"/>
    <property type="match status" value="1"/>
</dbReference>
<gene>
    <name evidence="9" type="ORF">NDU88_006694</name>
</gene>
<evidence type="ECO:0000256" key="3">
    <source>
        <dbReference type="ARBA" id="ARBA00022657"/>
    </source>
</evidence>
<dbReference type="GO" id="GO:0048010">
    <property type="term" value="P:vascular endothelial growth factor receptor signaling pathway"/>
    <property type="evidence" value="ECO:0007669"/>
    <property type="project" value="TreeGrafter"/>
</dbReference>
<dbReference type="InterPro" id="IPR029034">
    <property type="entry name" value="Cystine-knot_cytokine"/>
</dbReference>
<name>A0AAV7PS14_PLEWA</name>
<dbReference type="PANTHER" id="PTHR12025:SF15">
    <property type="entry name" value="VASCULAR ENDOTHELIAL GROWTH FACTOR C-LIKE ISOFORM X1"/>
    <property type="match status" value="1"/>
</dbReference>
<dbReference type="GO" id="GO:0005615">
    <property type="term" value="C:extracellular space"/>
    <property type="evidence" value="ECO:0007669"/>
    <property type="project" value="TreeGrafter"/>
</dbReference>
<evidence type="ECO:0000313" key="9">
    <source>
        <dbReference type="EMBL" id="KAJ1128315.1"/>
    </source>
</evidence>
<dbReference type="Proteomes" id="UP001066276">
    <property type="component" value="Chromosome 7"/>
</dbReference>
<dbReference type="SMART" id="SM00141">
    <property type="entry name" value="PDGF"/>
    <property type="match status" value="1"/>
</dbReference>
<dbReference type="GO" id="GO:0050930">
    <property type="term" value="P:induction of positive chemotaxis"/>
    <property type="evidence" value="ECO:0007669"/>
    <property type="project" value="TreeGrafter"/>
</dbReference>
<dbReference type="GO" id="GO:0001938">
    <property type="term" value="P:positive regulation of endothelial cell proliferation"/>
    <property type="evidence" value="ECO:0007669"/>
    <property type="project" value="TreeGrafter"/>
</dbReference>
<dbReference type="GO" id="GO:0016020">
    <property type="term" value="C:membrane"/>
    <property type="evidence" value="ECO:0007669"/>
    <property type="project" value="InterPro"/>
</dbReference>
<keyword evidence="3" id="KW-0037">Angiogenesis</keyword>
<dbReference type="InterPro" id="IPR000072">
    <property type="entry name" value="PDGF/VEGF_dom"/>
</dbReference>